<reference evidence="2 3" key="1">
    <citation type="submission" date="2013-01" db="EMBL/GenBank/DDBJ databases">
        <authorList>
            <person name="Harkins D.M."/>
            <person name="Durkin A.S."/>
            <person name="Brinkac L.M."/>
            <person name="Haft D.H."/>
            <person name="Selengut J.D."/>
            <person name="Sanka R."/>
            <person name="DePew J."/>
            <person name="Purushe J."/>
            <person name="Hartskeerl R.A."/>
            <person name="Ahmed A."/>
            <person name="van der Linden H."/>
            <person name="Goris M.G.A."/>
            <person name="Vinetz J.M."/>
            <person name="Sutton G.G."/>
            <person name="Nierman W.C."/>
            <person name="Fouts D.E."/>
        </authorList>
    </citation>
    <scope>NUCLEOTIDE SEQUENCE [LARGE SCALE GENOMIC DNA]</scope>
    <source>
        <strain evidence="2 3">MAVJ 401</strain>
    </source>
</reference>
<comment type="caution">
    <text evidence="2">The sequence shown here is derived from an EMBL/GenBank/DDBJ whole genome shotgun (WGS) entry which is preliminary data.</text>
</comment>
<accession>M6JHA7</accession>
<dbReference type="EMBL" id="AHMU02000058">
    <property type="protein sequence ID" value="EMN21051.1"/>
    <property type="molecule type" value="Genomic_DNA"/>
</dbReference>
<evidence type="ECO:0000313" key="3">
    <source>
        <dbReference type="Proteomes" id="UP000012106"/>
    </source>
</evidence>
<sequence>MSHGTDREVRQLIPLFSFSYCSILIPYKFGIKNMTSLSYIHFNFNCLNAGPRKLSSIYSVSQNLPSDL</sequence>
<dbReference type="AlphaFoldDB" id="M6JHA7"/>
<keyword evidence="1" id="KW-0812">Transmembrane</keyword>
<evidence type="ECO:0000256" key="1">
    <source>
        <dbReference type="SAM" id="Phobius"/>
    </source>
</evidence>
<protein>
    <submittedName>
        <fullName evidence="2">Uncharacterized protein</fullName>
    </submittedName>
</protein>
<gene>
    <name evidence="2" type="ORF">LEP1GSC063_1216</name>
</gene>
<proteinExistence type="predicted"/>
<dbReference type="Proteomes" id="UP000012106">
    <property type="component" value="Unassembled WGS sequence"/>
</dbReference>
<keyword evidence="1" id="KW-1133">Transmembrane helix</keyword>
<feature type="transmembrane region" description="Helical" evidence="1">
    <location>
        <begin position="12"/>
        <end position="31"/>
    </location>
</feature>
<keyword evidence="1" id="KW-0472">Membrane</keyword>
<organism evidence="2 3">
    <name type="scientific">Leptospira santarosai serovar Arenal str. MAVJ 401</name>
    <dbReference type="NCBI Taxonomy" id="1049976"/>
    <lineage>
        <taxon>Bacteria</taxon>
        <taxon>Pseudomonadati</taxon>
        <taxon>Spirochaetota</taxon>
        <taxon>Spirochaetia</taxon>
        <taxon>Leptospirales</taxon>
        <taxon>Leptospiraceae</taxon>
        <taxon>Leptospira</taxon>
    </lineage>
</organism>
<name>M6JHA7_9LEPT</name>
<evidence type="ECO:0000313" key="2">
    <source>
        <dbReference type="EMBL" id="EMN21051.1"/>
    </source>
</evidence>